<evidence type="ECO:0000256" key="1">
    <source>
        <dbReference type="ARBA" id="ARBA00008791"/>
    </source>
</evidence>
<dbReference type="PANTHER" id="PTHR46268:SF6">
    <property type="entry name" value="UNIVERSAL STRESS PROTEIN UP12"/>
    <property type="match status" value="1"/>
</dbReference>
<dbReference type="PRINTS" id="PR01438">
    <property type="entry name" value="UNVRSLSTRESS"/>
</dbReference>
<protein>
    <submittedName>
        <fullName evidence="3">Universal stress protein</fullName>
    </submittedName>
</protein>
<reference evidence="3 4" key="1">
    <citation type="submission" date="2023-09" db="EMBL/GenBank/DDBJ databases">
        <authorList>
            <person name="Rey-Velasco X."/>
        </authorList>
    </citation>
    <scope>NUCLEOTIDE SEQUENCE [LARGE SCALE GENOMIC DNA]</scope>
    <source>
        <strain evidence="3 4">F363</strain>
    </source>
</reference>
<keyword evidence="4" id="KW-1185">Reference proteome</keyword>
<sequence>MKLTKILIPIDFSQAAATAISYALMLARKLNVEMIIAHAYTAPIPSNGFVGVGTMTYPVPDNFPSYEEYYRNKIKEFLENYPEFQTENYKLIMGVGAIEKFICQTAKDENVDMILMGTEGIDSSIEEFFMGTLSEKVSRNAPCPVLVIPETIESYNIKNIGLALDKDNFFEISFKPDFFAKLLKTLDACISLIHFSENDEKEINEKEVNEYYSKILNTEIVAFHCFNDADPQEKISKFYWQNSIDVLTLIYRDHGFFEKLFNKGFRKELVFHSNLPLLILK</sequence>
<dbReference type="InterPro" id="IPR006016">
    <property type="entry name" value="UspA"/>
</dbReference>
<dbReference type="CDD" id="cd00293">
    <property type="entry name" value="USP-like"/>
    <property type="match status" value="1"/>
</dbReference>
<evidence type="ECO:0000313" key="3">
    <source>
        <dbReference type="EMBL" id="MDT0642561.1"/>
    </source>
</evidence>
<dbReference type="EMBL" id="JAVRHQ010000006">
    <property type="protein sequence ID" value="MDT0642561.1"/>
    <property type="molecule type" value="Genomic_DNA"/>
</dbReference>
<dbReference type="RefSeq" id="WP_311534220.1">
    <property type="nucleotide sequence ID" value="NZ_JAVRHQ010000006.1"/>
</dbReference>
<gene>
    <name evidence="3" type="ORF">RM553_06910</name>
</gene>
<dbReference type="Gene3D" id="3.40.50.12370">
    <property type="match status" value="1"/>
</dbReference>
<dbReference type="InterPro" id="IPR006015">
    <property type="entry name" value="Universal_stress_UspA"/>
</dbReference>
<accession>A0ABU3C884</accession>
<comment type="caution">
    <text evidence="3">The sequence shown here is derived from an EMBL/GenBank/DDBJ whole genome shotgun (WGS) entry which is preliminary data.</text>
</comment>
<evidence type="ECO:0000313" key="4">
    <source>
        <dbReference type="Proteomes" id="UP001262889"/>
    </source>
</evidence>
<dbReference type="Pfam" id="PF00582">
    <property type="entry name" value="Usp"/>
    <property type="match status" value="1"/>
</dbReference>
<organism evidence="3 4">
    <name type="scientific">Autumnicola tepida</name>
    <dbReference type="NCBI Taxonomy" id="3075595"/>
    <lineage>
        <taxon>Bacteria</taxon>
        <taxon>Pseudomonadati</taxon>
        <taxon>Bacteroidota</taxon>
        <taxon>Flavobacteriia</taxon>
        <taxon>Flavobacteriales</taxon>
        <taxon>Flavobacteriaceae</taxon>
        <taxon>Autumnicola</taxon>
    </lineage>
</organism>
<dbReference type="SUPFAM" id="SSF52402">
    <property type="entry name" value="Adenine nucleotide alpha hydrolases-like"/>
    <property type="match status" value="2"/>
</dbReference>
<feature type="domain" description="UspA" evidence="2">
    <location>
        <begin position="4"/>
        <end position="149"/>
    </location>
</feature>
<name>A0ABU3C884_9FLAO</name>
<dbReference type="PANTHER" id="PTHR46268">
    <property type="entry name" value="STRESS RESPONSE PROTEIN NHAX"/>
    <property type="match status" value="1"/>
</dbReference>
<evidence type="ECO:0000259" key="2">
    <source>
        <dbReference type="Pfam" id="PF00582"/>
    </source>
</evidence>
<proteinExistence type="inferred from homology"/>
<dbReference type="Proteomes" id="UP001262889">
    <property type="component" value="Unassembled WGS sequence"/>
</dbReference>
<comment type="similarity">
    <text evidence="1">Belongs to the universal stress protein A family.</text>
</comment>